<dbReference type="GO" id="GO:0000398">
    <property type="term" value="P:mRNA splicing, via spliceosome"/>
    <property type="evidence" value="ECO:0007669"/>
    <property type="project" value="InterPro"/>
</dbReference>
<feature type="region of interest" description="Disordered" evidence="2">
    <location>
        <begin position="150"/>
        <end position="179"/>
    </location>
</feature>
<feature type="region of interest" description="Disordered" evidence="2">
    <location>
        <begin position="104"/>
        <end position="133"/>
    </location>
</feature>
<gene>
    <name evidence="4" type="ORF">GpartN1_g3329.t1</name>
</gene>
<reference evidence="4" key="2">
    <citation type="submission" date="2022-01" db="EMBL/GenBank/DDBJ databases">
        <authorList>
            <person name="Hirooka S."/>
            <person name="Miyagishima S.Y."/>
        </authorList>
    </citation>
    <scope>NUCLEOTIDE SEQUENCE</scope>
    <source>
        <strain evidence="4">NBRC 102759</strain>
    </source>
</reference>
<feature type="compositionally biased region" description="Polar residues" evidence="2">
    <location>
        <begin position="581"/>
        <end position="600"/>
    </location>
</feature>
<evidence type="ECO:0000313" key="4">
    <source>
        <dbReference type="EMBL" id="GJQ11538.1"/>
    </source>
</evidence>
<dbReference type="EMBL" id="BQMJ01000025">
    <property type="protein sequence ID" value="GJQ11538.1"/>
    <property type="molecule type" value="Genomic_DNA"/>
</dbReference>
<sequence>MTSLLLSSAQELHQTSEKRNKETLIPEYPHRTESRFVPRSEEDFQDGGAFPEIHVFQYPANMGLKHKYKSSVSHRTLVPTVDAKGDVDYDAVVKQGENKTKVVHTSYESLRERPRVESQVQKPDEEQVLETTQRTQQALEKIVQAKINASKPKSFEGERESGRPTFIRYTPANSDEGYNSGAKQRIIKLVEAPVDPLEPPRFQHKKTPAAPPSPPVPILHSPPRKLDPEEAANWKIPPCISNWKNNKGYTIPLDKRVAADGRGLQDVRINDKFAKFTESLYIAERNAREEVEKRAQLQKKLAEKEKEKREMELRELATKARNERVGSYTEEHRRDIISSVTLPLPAEESERDPSHSSPTLSNEVDDHEEFLDGRVPGKLTKEEQRQYKMRQQIREERRRERQRQLRLWEKEEEHGRSGKRSKLARDQDRDISERIALNQPIVSNVRGEVQYDQRLFNQSSGLDRGFGAEDSYNVYDKPLFSGGSGASLIRPSRTAADSSSTDELDKNVTSSRGFRPDIGFHSTESQDALSRKERTKPVEFEHDEFTSIQASGKMASQEADPLGLEAFLTEAKRAGSKKDSNSLSVSRPNVMSFVGSSDPSGLQEEYKSRGGSHRSKIHFQSAKNE</sequence>
<dbReference type="PANTHER" id="PTHR12096">
    <property type="entry name" value="NUCLEAR PROTEIN SKIP-RELATED"/>
    <property type="match status" value="1"/>
</dbReference>
<feature type="compositionally biased region" description="Basic and acidic residues" evidence="2">
    <location>
        <begin position="379"/>
        <end position="416"/>
    </location>
</feature>
<evidence type="ECO:0000256" key="2">
    <source>
        <dbReference type="SAM" id="MobiDB-lite"/>
    </source>
</evidence>
<feature type="domain" description="SKI-interacting protein SKIP SNW" evidence="3">
    <location>
        <begin position="165"/>
        <end position="324"/>
    </location>
</feature>
<feature type="region of interest" description="Disordered" evidence="2">
    <location>
        <begin position="573"/>
        <end position="625"/>
    </location>
</feature>
<evidence type="ECO:0000313" key="5">
    <source>
        <dbReference type="Proteomes" id="UP001061958"/>
    </source>
</evidence>
<feature type="compositionally biased region" description="Polar residues" evidence="2">
    <location>
        <begin position="495"/>
        <end position="512"/>
    </location>
</feature>
<comment type="caution">
    <text evidence="4">The sequence shown here is derived from an EMBL/GenBank/DDBJ whole genome shotgun (WGS) entry which is preliminary data.</text>
</comment>
<feature type="compositionally biased region" description="Basic and acidic residues" evidence="2">
    <location>
        <begin position="529"/>
        <end position="545"/>
    </location>
</feature>
<dbReference type="OrthoDB" id="666364at2759"/>
<dbReference type="InterPro" id="IPR017862">
    <property type="entry name" value="SKI-int_prot_SKIP"/>
</dbReference>
<feature type="region of interest" description="Disordered" evidence="2">
    <location>
        <begin position="481"/>
        <end position="558"/>
    </location>
</feature>
<feature type="region of interest" description="Disordered" evidence="2">
    <location>
        <begin position="1"/>
        <end position="43"/>
    </location>
</feature>
<feature type="compositionally biased region" description="Basic and acidic residues" evidence="2">
    <location>
        <begin position="423"/>
        <end position="433"/>
    </location>
</feature>
<feature type="compositionally biased region" description="Basic and acidic residues" evidence="2">
    <location>
        <begin position="320"/>
        <end position="336"/>
    </location>
</feature>
<evidence type="ECO:0000256" key="1">
    <source>
        <dbReference type="ARBA" id="ARBA00010197"/>
    </source>
</evidence>
<reference evidence="4" key="1">
    <citation type="journal article" date="2022" name="Proc. Natl. Acad. Sci. U.S.A.">
        <title>Life cycle and functional genomics of the unicellular red alga Galdieria for elucidating algal and plant evolution and industrial use.</title>
        <authorList>
            <person name="Hirooka S."/>
            <person name="Itabashi T."/>
            <person name="Ichinose T.M."/>
            <person name="Onuma R."/>
            <person name="Fujiwara T."/>
            <person name="Yamashita S."/>
            <person name="Jong L.W."/>
            <person name="Tomita R."/>
            <person name="Iwane A.H."/>
            <person name="Miyagishima S.Y."/>
        </authorList>
    </citation>
    <scope>NUCLEOTIDE SEQUENCE</scope>
    <source>
        <strain evidence="4">NBRC 102759</strain>
    </source>
</reference>
<evidence type="ECO:0000259" key="3">
    <source>
        <dbReference type="Pfam" id="PF02731"/>
    </source>
</evidence>
<dbReference type="AlphaFoldDB" id="A0A9C7PVB6"/>
<feature type="compositionally biased region" description="Polar residues" evidence="2">
    <location>
        <begin position="1"/>
        <end position="13"/>
    </location>
</feature>
<accession>A0A9C7PVB6</accession>
<dbReference type="GO" id="GO:0005681">
    <property type="term" value="C:spliceosomal complex"/>
    <property type="evidence" value="ECO:0007669"/>
    <property type="project" value="InterPro"/>
</dbReference>
<dbReference type="InterPro" id="IPR004015">
    <property type="entry name" value="SKI-int_prot_SKIP_SNW-dom"/>
</dbReference>
<proteinExistence type="inferred from homology"/>
<dbReference type="Proteomes" id="UP001061958">
    <property type="component" value="Unassembled WGS sequence"/>
</dbReference>
<feature type="compositionally biased region" description="Basic and acidic residues" evidence="2">
    <location>
        <begin position="153"/>
        <end position="162"/>
    </location>
</feature>
<keyword evidence="5" id="KW-1185">Reference proteome</keyword>
<feature type="region of interest" description="Disordered" evidence="2">
    <location>
        <begin position="197"/>
        <end position="229"/>
    </location>
</feature>
<comment type="similarity">
    <text evidence="1">Belongs to the SNW family.</text>
</comment>
<feature type="compositionally biased region" description="Basic and acidic residues" evidence="2">
    <location>
        <begin position="14"/>
        <end position="42"/>
    </location>
</feature>
<protein>
    <recommendedName>
        <fullName evidence="3">SKI-interacting protein SKIP SNW domain-containing protein</fullName>
    </recommendedName>
</protein>
<feature type="region of interest" description="Disordered" evidence="2">
    <location>
        <begin position="320"/>
        <end position="433"/>
    </location>
</feature>
<dbReference type="Pfam" id="PF02731">
    <property type="entry name" value="SKIP_SNW"/>
    <property type="match status" value="1"/>
</dbReference>
<name>A0A9C7PVB6_9RHOD</name>
<organism evidence="4 5">
    <name type="scientific">Galdieria partita</name>
    <dbReference type="NCBI Taxonomy" id="83374"/>
    <lineage>
        <taxon>Eukaryota</taxon>
        <taxon>Rhodophyta</taxon>
        <taxon>Bangiophyceae</taxon>
        <taxon>Galdieriales</taxon>
        <taxon>Galdieriaceae</taxon>
        <taxon>Galdieria</taxon>
    </lineage>
</organism>